<keyword evidence="2" id="KW-0233">DNA recombination</keyword>
<dbReference type="PANTHER" id="PTHR30461">
    <property type="entry name" value="DNA-INVERTASE FROM LAMBDOID PROPHAGE"/>
    <property type="match status" value="1"/>
</dbReference>
<protein>
    <submittedName>
        <fullName evidence="4">Recombinase family protein</fullName>
    </submittedName>
</protein>
<dbReference type="InterPro" id="IPR036162">
    <property type="entry name" value="Resolvase-like_N_sf"/>
</dbReference>
<dbReference type="PANTHER" id="PTHR30461:SF2">
    <property type="entry name" value="SERINE RECOMBINASE PINE-RELATED"/>
    <property type="match status" value="1"/>
</dbReference>
<name>A0ABW0Q2U4_9HYPH</name>
<sequence>MYPVRYPIRVPRRGRQASRTALYRAIQGIRQGWGESISACWKSSLRVSTTGQTVVNQRHEFEAVAQRHGWQVVATFEDAGISGAKGRDKRPGLDAMMKAVARREIDLFAAWSVDRLGRSLTDLLTFLGELHAKGVDLYLHQQGLDTSTPAGKAMFQMMGVFAEFEREMIRERVNAGLSRAKAYGTKLGRPAKGTEKDRKKAAEWAGVHAAVLEARTAGKGKVKIAKELGIGVSRSTGSSGKRHRPRDVAQGIESTRVPRWCHAHDWLTGQAITARSRHRLLPVRSCSSASVSPGMDAVLIAAPRP</sequence>
<gene>
    <name evidence="4" type="ORF">ACFPP9_25820</name>
</gene>
<evidence type="ECO:0000256" key="2">
    <source>
        <dbReference type="ARBA" id="ARBA00023172"/>
    </source>
</evidence>
<organism evidence="4 5">
    <name type="scientific">Kaistia terrae</name>
    <dbReference type="NCBI Taxonomy" id="537017"/>
    <lineage>
        <taxon>Bacteria</taxon>
        <taxon>Pseudomonadati</taxon>
        <taxon>Pseudomonadota</taxon>
        <taxon>Alphaproteobacteria</taxon>
        <taxon>Hyphomicrobiales</taxon>
        <taxon>Kaistiaceae</taxon>
        <taxon>Kaistia</taxon>
    </lineage>
</organism>
<evidence type="ECO:0000313" key="5">
    <source>
        <dbReference type="Proteomes" id="UP001596150"/>
    </source>
</evidence>
<dbReference type="InterPro" id="IPR050639">
    <property type="entry name" value="SSR_resolvase"/>
</dbReference>
<evidence type="ECO:0000313" key="4">
    <source>
        <dbReference type="EMBL" id="MFC5519209.1"/>
    </source>
</evidence>
<evidence type="ECO:0000256" key="1">
    <source>
        <dbReference type="ARBA" id="ARBA00023125"/>
    </source>
</evidence>
<feature type="domain" description="Resolvase/invertase-type recombinase catalytic" evidence="3">
    <location>
        <begin position="40"/>
        <end position="184"/>
    </location>
</feature>
<reference evidence="5" key="1">
    <citation type="journal article" date="2019" name="Int. J. Syst. Evol. Microbiol.">
        <title>The Global Catalogue of Microorganisms (GCM) 10K type strain sequencing project: providing services to taxonomists for standard genome sequencing and annotation.</title>
        <authorList>
            <consortium name="The Broad Institute Genomics Platform"/>
            <consortium name="The Broad Institute Genome Sequencing Center for Infectious Disease"/>
            <person name="Wu L."/>
            <person name="Ma J."/>
        </authorList>
    </citation>
    <scope>NUCLEOTIDE SEQUENCE [LARGE SCALE GENOMIC DNA]</scope>
    <source>
        <strain evidence="5">KACC 12633</strain>
    </source>
</reference>
<keyword evidence="5" id="KW-1185">Reference proteome</keyword>
<proteinExistence type="predicted"/>
<dbReference type="SUPFAM" id="SSF53041">
    <property type="entry name" value="Resolvase-like"/>
    <property type="match status" value="1"/>
</dbReference>
<dbReference type="CDD" id="cd03768">
    <property type="entry name" value="SR_ResInv"/>
    <property type="match status" value="1"/>
</dbReference>
<dbReference type="Proteomes" id="UP001596150">
    <property type="component" value="Unassembled WGS sequence"/>
</dbReference>
<comment type="caution">
    <text evidence="4">The sequence shown here is derived from an EMBL/GenBank/DDBJ whole genome shotgun (WGS) entry which is preliminary data.</text>
</comment>
<dbReference type="EMBL" id="JBHSML010000033">
    <property type="protein sequence ID" value="MFC5519209.1"/>
    <property type="molecule type" value="Genomic_DNA"/>
</dbReference>
<dbReference type="SMART" id="SM00857">
    <property type="entry name" value="Resolvase"/>
    <property type="match status" value="1"/>
</dbReference>
<accession>A0ABW0Q2U4</accession>
<dbReference type="Gene3D" id="3.40.50.1390">
    <property type="entry name" value="Resolvase, N-terminal catalytic domain"/>
    <property type="match status" value="1"/>
</dbReference>
<dbReference type="Pfam" id="PF00239">
    <property type="entry name" value="Resolvase"/>
    <property type="match status" value="1"/>
</dbReference>
<dbReference type="RefSeq" id="WP_266346002.1">
    <property type="nucleotide sequence ID" value="NZ_JAPKNH010000012.1"/>
</dbReference>
<dbReference type="InterPro" id="IPR006119">
    <property type="entry name" value="Resolv_N"/>
</dbReference>
<keyword evidence="1" id="KW-0238">DNA-binding</keyword>
<dbReference type="PROSITE" id="PS51736">
    <property type="entry name" value="RECOMBINASES_3"/>
    <property type="match status" value="1"/>
</dbReference>
<evidence type="ECO:0000259" key="3">
    <source>
        <dbReference type="PROSITE" id="PS51736"/>
    </source>
</evidence>